<evidence type="ECO:0000313" key="3">
    <source>
        <dbReference type="EMBL" id="TXN35674.1"/>
    </source>
</evidence>
<keyword evidence="1" id="KW-0472">Membrane</keyword>
<proteinExistence type="predicted"/>
<feature type="transmembrane region" description="Helical" evidence="1">
    <location>
        <begin position="46"/>
        <end position="67"/>
    </location>
</feature>
<feature type="transmembrane region" description="Helical" evidence="1">
    <location>
        <begin position="18"/>
        <end position="34"/>
    </location>
</feature>
<reference evidence="3 4" key="1">
    <citation type="submission" date="2019-08" db="EMBL/GenBank/DDBJ databases">
        <title>Professor.</title>
        <authorList>
            <person name="Park J.S."/>
        </authorList>
    </citation>
    <scope>NUCLEOTIDE SEQUENCE [LARGE SCALE GENOMIC DNA]</scope>
    <source>
        <strain evidence="3 4">176CP5-101</strain>
    </source>
</reference>
<gene>
    <name evidence="3" type="ORF">FVB32_13935</name>
</gene>
<protein>
    <recommendedName>
        <fullName evidence="2">Signal transduction histidine kinase internal region domain-containing protein</fullName>
    </recommendedName>
</protein>
<dbReference type="Proteomes" id="UP000321456">
    <property type="component" value="Unassembled WGS sequence"/>
</dbReference>
<evidence type="ECO:0000259" key="2">
    <source>
        <dbReference type="Pfam" id="PF06580"/>
    </source>
</evidence>
<keyword evidence="1" id="KW-1133">Transmembrane helix</keyword>
<dbReference type="InterPro" id="IPR010559">
    <property type="entry name" value="Sig_transdc_His_kin_internal"/>
</dbReference>
<accession>A0A5C8V2B1</accession>
<dbReference type="Pfam" id="PF06580">
    <property type="entry name" value="His_kinase"/>
    <property type="match status" value="1"/>
</dbReference>
<dbReference type="GO" id="GO:0000155">
    <property type="term" value="F:phosphorelay sensor kinase activity"/>
    <property type="evidence" value="ECO:0007669"/>
    <property type="project" value="InterPro"/>
</dbReference>
<sequence>MDRIFNFFTDRPTMGRNLFLISLGFVVGILFYSFHNFSGKPSFWELMLNGFLGITISYVFHFCNLFLNKTIRWKQQTGLRLLSGILMHLILGFGIVLLGLKGYEILYSSYNFFSDEGSNVLLKIGILLFCTILIYNIIYMVFYSYQQYTKGQVMEVQFKRKQTELQLRALKSQLSPHFLFNSLNTVSSLFQKDIKKAEVFIRSLAKSYQYTLKTYKETLVTIEEELAFVDSYCFLIKTRFGDHLALELELTNKELKSKIPPLTLQMLVENAVKHNIVNEGNQLKIQIKPTNGFLEVSNNKTVKRPETKSLKIGLKNIISRYELLVNKPVKIEDHEDFIVKLPLIT</sequence>
<keyword evidence="1" id="KW-0812">Transmembrane</keyword>
<keyword evidence="4" id="KW-1185">Reference proteome</keyword>
<comment type="caution">
    <text evidence="3">The sequence shown here is derived from an EMBL/GenBank/DDBJ whole genome shotgun (WGS) entry which is preliminary data.</text>
</comment>
<feature type="transmembrane region" description="Helical" evidence="1">
    <location>
        <begin position="79"/>
        <end position="100"/>
    </location>
</feature>
<evidence type="ECO:0000256" key="1">
    <source>
        <dbReference type="SAM" id="Phobius"/>
    </source>
</evidence>
<dbReference type="PANTHER" id="PTHR34220:SF7">
    <property type="entry name" value="SENSOR HISTIDINE KINASE YPDA"/>
    <property type="match status" value="1"/>
</dbReference>
<feature type="transmembrane region" description="Helical" evidence="1">
    <location>
        <begin position="120"/>
        <end position="142"/>
    </location>
</feature>
<dbReference type="AlphaFoldDB" id="A0A5C8V2B1"/>
<organism evidence="3 4">
    <name type="scientific">Flagellimonas hymeniacidonis</name>
    <dbReference type="NCBI Taxonomy" id="2603628"/>
    <lineage>
        <taxon>Bacteria</taxon>
        <taxon>Pseudomonadati</taxon>
        <taxon>Bacteroidota</taxon>
        <taxon>Flavobacteriia</taxon>
        <taxon>Flavobacteriales</taxon>
        <taxon>Flavobacteriaceae</taxon>
        <taxon>Flagellimonas</taxon>
    </lineage>
</organism>
<dbReference type="GO" id="GO:0016020">
    <property type="term" value="C:membrane"/>
    <property type="evidence" value="ECO:0007669"/>
    <property type="project" value="InterPro"/>
</dbReference>
<evidence type="ECO:0000313" key="4">
    <source>
        <dbReference type="Proteomes" id="UP000321456"/>
    </source>
</evidence>
<dbReference type="EMBL" id="VRUR01000002">
    <property type="protein sequence ID" value="TXN35674.1"/>
    <property type="molecule type" value="Genomic_DNA"/>
</dbReference>
<feature type="domain" description="Signal transduction histidine kinase internal region" evidence="2">
    <location>
        <begin position="166"/>
        <end position="244"/>
    </location>
</feature>
<dbReference type="PANTHER" id="PTHR34220">
    <property type="entry name" value="SENSOR HISTIDINE KINASE YPDA"/>
    <property type="match status" value="1"/>
</dbReference>
<name>A0A5C8V2B1_9FLAO</name>
<dbReference type="InterPro" id="IPR050640">
    <property type="entry name" value="Bact_2-comp_sensor_kinase"/>
</dbReference>